<feature type="transmembrane region" description="Helical" evidence="1">
    <location>
        <begin position="7"/>
        <end position="30"/>
    </location>
</feature>
<keyword evidence="3" id="KW-1185">Reference proteome</keyword>
<dbReference type="Proteomes" id="UP001199525">
    <property type="component" value="Unassembled WGS sequence"/>
</dbReference>
<sequence length="142" mass="15721">MPLLRTFAAGIISNGVGFCLLCPAQGWVAFLGSVSPWELPVSASVTSQQMSDCALFPASLSRNRVWLVWTDKESHLSHVGRTFTCIYLRVQPSLFLDLVGGVIYGLITVIHPHRIARALCLSSVKIFCQLTVITIKFMKQRL</sequence>
<gene>
    <name evidence="2" type="ORF">LC586_18020</name>
</gene>
<keyword evidence="1" id="KW-0472">Membrane</keyword>
<protein>
    <submittedName>
        <fullName evidence="2">Uncharacterized protein</fullName>
    </submittedName>
</protein>
<organism evidence="2 3">
    <name type="scientific">Nostoc favosum CHAB5714</name>
    <dbReference type="NCBI Taxonomy" id="2780399"/>
    <lineage>
        <taxon>Bacteria</taxon>
        <taxon>Bacillati</taxon>
        <taxon>Cyanobacteriota</taxon>
        <taxon>Cyanophyceae</taxon>
        <taxon>Nostocales</taxon>
        <taxon>Nostocaceae</taxon>
        <taxon>Nostoc</taxon>
        <taxon>Nostoc favosum</taxon>
    </lineage>
</organism>
<comment type="caution">
    <text evidence="2">The sequence shown here is derived from an EMBL/GenBank/DDBJ whole genome shotgun (WGS) entry which is preliminary data.</text>
</comment>
<reference evidence="2 3" key="1">
    <citation type="journal article" date="2021" name="Microorganisms">
        <title>Genome Evolution of Filamentous Cyanobacterium Nostoc Species: From Facultative Symbiosis to Free Living.</title>
        <authorList>
            <person name="Huo D."/>
            <person name="Li H."/>
            <person name="Cai F."/>
            <person name="Guo X."/>
            <person name="Qiao Z."/>
            <person name="Wang W."/>
            <person name="Yu G."/>
            <person name="Li R."/>
        </authorList>
    </citation>
    <scope>NUCLEOTIDE SEQUENCE [LARGE SCALE GENOMIC DNA]</scope>
    <source>
        <strain evidence="2 3">CHAB 5714</strain>
    </source>
</reference>
<evidence type="ECO:0000313" key="3">
    <source>
        <dbReference type="Proteomes" id="UP001199525"/>
    </source>
</evidence>
<evidence type="ECO:0000256" key="1">
    <source>
        <dbReference type="SAM" id="Phobius"/>
    </source>
</evidence>
<keyword evidence="1" id="KW-1133">Transmembrane helix</keyword>
<accession>A0ABS8IBB8</accession>
<keyword evidence="1" id="KW-0812">Transmembrane</keyword>
<evidence type="ECO:0000313" key="2">
    <source>
        <dbReference type="EMBL" id="MCC5601049.1"/>
    </source>
</evidence>
<dbReference type="EMBL" id="JAIVFQ010000025">
    <property type="protein sequence ID" value="MCC5601049.1"/>
    <property type="molecule type" value="Genomic_DNA"/>
</dbReference>
<dbReference type="RefSeq" id="WP_229486101.1">
    <property type="nucleotide sequence ID" value="NZ_JAIVFQ010000025.1"/>
</dbReference>
<proteinExistence type="predicted"/>
<name>A0ABS8IBB8_9NOSO</name>
<feature type="transmembrane region" description="Helical" evidence="1">
    <location>
        <begin position="86"/>
        <end position="107"/>
    </location>
</feature>